<keyword evidence="1" id="KW-0812">Transmembrane</keyword>
<dbReference type="STRING" id="417373.GCA_001570685_00812"/>
<accession>A0A0R1URG1</accession>
<dbReference type="OrthoDB" id="9808735at2"/>
<dbReference type="Pfam" id="PF00581">
    <property type="entry name" value="Rhodanese"/>
    <property type="match status" value="1"/>
</dbReference>
<name>A0A0R1URG1_9LACO</name>
<dbReference type="Gene3D" id="3.40.250.10">
    <property type="entry name" value="Rhodanese-like domain"/>
    <property type="match status" value="1"/>
</dbReference>
<sequence length="134" mass="15611">MNSFLIGFDILVTFILVFWLVTYLIGRYRRTHYATVIDQATFQAGSHKAQVIDLRQKDAFDKGHILGARNLPYQFLKQQYRDLRPDRDVYLYDDTMTLSTSAVAFLGRRGYKHLYILDGGYTKWTGKTKAAKFN</sequence>
<dbReference type="PROSITE" id="PS50206">
    <property type="entry name" value="RHODANESE_3"/>
    <property type="match status" value="1"/>
</dbReference>
<dbReference type="SMART" id="SM00450">
    <property type="entry name" value="RHOD"/>
    <property type="match status" value="1"/>
</dbReference>
<keyword evidence="1" id="KW-0472">Membrane</keyword>
<reference evidence="3 4" key="1">
    <citation type="journal article" date="2015" name="Genome Announc.">
        <title>Expanding the biotechnology potential of lactobacilli through comparative genomics of 213 strains and associated genera.</title>
        <authorList>
            <person name="Sun Z."/>
            <person name="Harris H.M."/>
            <person name="McCann A."/>
            <person name="Guo C."/>
            <person name="Argimon S."/>
            <person name="Zhang W."/>
            <person name="Yang X."/>
            <person name="Jeffery I.B."/>
            <person name="Cooney J.C."/>
            <person name="Kagawa T.F."/>
            <person name="Liu W."/>
            <person name="Song Y."/>
            <person name="Salvetti E."/>
            <person name="Wrobel A."/>
            <person name="Rasinkangas P."/>
            <person name="Parkhill J."/>
            <person name="Rea M.C."/>
            <person name="O'Sullivan O."/>
            <person name="Ritari J."/>
            <person name="Douillard F.P."/>
            <person name="Paul Ross R."/>
            <person name="Yang R."/>
            <person name="Briner A.E."/>
            <person name="Felis G.E."/>
            <person name="de Vos W.M."/>
            <person name="Barrangou R."/>
            <person name="Klaenhammer T.R."/>
            <person name="Caufield P.W."/>
            <person name="Cui Y."/>
            <person name="Zhang H."/>
            <person name="O'Toole P.W."/>
        </authorList>
    </citation>
    <scope>NUCLEOTIDE SEQUENCE [LARGE SCALE GENOMIC DNA]</scope>
    <source>
        <strain evidence="3 4">DSM 18793</strain>
    </source>
</reference>
<dbReference type="CDD" id="cd00158">
    <property type="entry name" value="RHOD"/>
    <property type="match status" value="1"/>
</dbReference>
<dbReference type="RefSeq" id="WP_054653151.1">
    <property type="nucleotide sequence ID" value="NZ_AZGC01000018.1"/>
</dbReference>
<evidence type="ECO:0000313" key="3">
    <source>
        <dbReference type="EMBL" id="KRL95646.1"/>
    </source>
</evidence>
<keyword evidence="4" id="KW-1185">Reference proteome</keyword>
<keyword evidence="1" id="KW-1133">Transmembrane helix</keyword>
<protein>
    <submittedName>
        <fullName evidence="3">Rhodanese domain-containing protein</fullName>
    </submittedName>
</protein>
<dbReference type="PANTHER" id="PTHR43031">
    <property type="entry name" value="FAD-DEPENDENT OXIDOREDUCTASE"/>
    <property type="match status" value="1"/>
</dbReference>
<comment type="caution">
    <text evidence="3">The sequence shown here is derived from an EMBL/GenBank/DDBJ whole genome shotgun (WGS) entry which is preliminary data.</text>
</comment>
<evidence type="ECO:0000256" key="1">
    <source>
        <dbReference type="SAM" id="Phobius"/>
    </source>
</evidence>
<dbReference type="EMBL" id="AZGC01000018">
    <property type="protein sequence ID" value="KRL95646.1"/>
    <property type="molecule type" value="Genomic_DNA"/>
</dbReference>
<dbReference type="PATRIC" id="fig|1423742.4.peg.779"/>
<dbReference type="PANTHER" id="PTHR43031:SF18">
    <property type="entry name" value="RHODANESE-RELATED SULFURTRANSFERASES"/>
    <property type="match status" value="1"/>
</dbReference>
<dbReference type="InterPro" id="IPR036873">
    <property type="entry name" value="Rhodanese-like_dom_sf"/>
</dbReference>
<dbReference type="InterPro" id="IPR050229">
    <property type="entry name" value="GlpE_sulfurtransferase"/>
</dbReference>
<dbReference type="Proteomes" id="UP000051084">
    <property type="component" value="Unassembled WGS sequence"/>
</dbReference>
<dbReference type="SUPFAM" id="SSF52821">
    <property type="entry name" value="Rhodanese/Cell cycle control phosphatase"/>
    <property type="match status" value="1"/>
</dbReference>
<feature type="transmembrane region" description="Helical" evidence="1">
    <location>
        <begin position="6"/>
        <end position="25"/>
    </location>
</feature>
<proteinExistence type="predicted"/>
<dbReference type="AlphaFoldDB" id="A0A0R1URG1"/>
<gene>
    <name evidence="3" type="ORF">FC21_GL000750</name>
</gene>
<dbReference type="InterPro" id="IPR001763">
    <property type="entry name" value="Rhodanese-like_dom"/>
</dbReference>
<evidence type="ECO:0000259" key="2">
    <source>
        <dbReference type="PROSITE" id="PS50206"/>
    </source>
</evidence>
<evidence type="ECO:0000313" key="4">
    <source>
        <dbReference type="Proteomes" id="UP000051084"/>
    </source>
</evidence>
<organism evidence="3 4">
    <name type="scientific">Limosilactobacillus equigenerosi DSM 18793 = JCM 14505</name>
    <dbReference type="NCBI Taxonomy" id="1423742"/>
    <lineage>
        <taxon>Bacteria</taxon>
        <taxon>Bacillati</taxon>
        <taxon>Bacillota</taxon>
        <taxon>Bacilli</taxon>
        <taxon>Lactobacillales</taxon>
        <taxon>Lactobacillaceae</taxon>
        <taxon>Limosilactobacillus</taxon>
    </lineage>
</organism>
<feature type="domain" description="Rhodanese" evidence="2">
    <location>
        <begin position="45"/>
        <end position="129"/>
    </location>
</feature>